<evidence type="ECO:0000256" key="5">
    <source>
        <dbReference type="SAM" id="SignalP"/>
    </source>
</evidence>
<dbReference type="GO" id="GO:0000727">
    <property type="term" value="P:double-strand break repair via break-induced replication"/>
    <property type="evidence" value="ECO:0007669"/>
    <property type="project" value="TreeGrafter"/>
</dbReference>
<dbReference type="InterPro" id="IPR036224">
    <property type="entry name" value="GINS_bundle-like_dom_sf"/>
</dbReference>
<keyword evidence="4" id="KW-0539">Nucleus</keyword>
<accession>A0A7S3CYU0</accession>
<evidence type="ECO:0000256" key="1">
    <source>
        <dbReference type="ARBA" id="ARBA00004123"/>
    </source>
</evidence>
<evidence type="ECO:0000256" key="4">
    <source>
        <dbReference type="ARBA" id="ARBA00023242"/>
    </source>
</evidence>
<feature type="domain" description="GINS subunit" evidence="6">
    <location>
        <begin position="118"/>
        <end position="222"/>
    </location>
</feature>
<dbReference type="EMBL" id="HBIB01005764">
    <property type="protein sequence ID" value="CAE0241324.1"/>
    <property type="molecule type" value="Transcribed_RNA"/>
</dbReference>
<keyword evidence="5" id="KW-0732">Signal</keyword>
<dbReference type="PANTHER" id="PTHR12772">
    <property type="entry name" value="DNA REPLICATION COMPLEX GINS PROTEIN PSF2"/>
    <property type="match status" value="1"/>
</dbReference>
<evidence type="ECO:0000256" key="2">
    <source>
        <dbReference type="ARBA" id="ARBA00010565"/>
    </source>
</evidence>
<reference evidence="8" key="1">
    <citation type="submission" date="2021-01" db="EMBL/GenBank/DDBJ databases">
        <authorList>
            <person name="Corre E."/>
            <person name="Pelletier E."/>
            <person name="Niang G."/>
            <person name="Scheremetjew M."/>
            <person name="Finn R."/>
            <person name="Kale V."/>
            <person name="Holt S."/>
            <person name="Cochrane G."/>
            <person name="Meng A."/>
            <person name="Brown T."/>
            <person name="Cohen L."/>
        </authorList>
    </citation>
    <scope>NUCLEOTIDE SEQUENCE</scope>
    <source>
        <strain evidence="8">NIES-2562</strain>
    </source>
</reference>
<dbReference type="InterPro" id="IPR007257">
    <property type="entry name" value="GINS_Psf2"/>
</dbReference>
<dbReference type="InterPro" id="IPR056784">
    <property type="entry name" value="PSF2_N"/>
</dbReference>
<evidence type="ECO:0000259" key="7">
    <source>
        <dbReference type="Pfam" id="PF25005"/>
    </source>
</evidence>
<dbReference type="PANTHER" id="PTHR12772:SF0">
    <property type="entry name" value="DNA REPLICATION COMPLEX GINS PROTEIN PSF2"/>
    <property type="match status" value="1"/>
</dbReference>
<dbReference type="Pfam" id="PF25005">
    <property type="entry name" value="PSF2_N"/>
    <property type="match status" value="1"/>
</dbReference>
<evidence type="ECO:0000313" key="8">
    <source>
        <dbReference type="EMBL" id="CAE0241324.1"/>
    </source>
</evidence>
<keyword evidence="3" id="KW-0235">DNA replication</keyword>
<feature type="domain" description="DNA replication complex GINS protein PSF2 N-terminal" evidence="7">
    <location>
        <begin position="53"/>
        <end position="114"/>
    </location>
</feature>
<comment type="subcellular location">
    <subcellularLocation>
        <location evidence="1">Nucleus</location>
    </subcellularLocation>
</comment>
<dbReference type="Pfam" id="PF05916">
    <property type="entry name" value="Sld5"/>
    <property type="match status" value="1"/>
</dbReference>
<dbReference type="InterPro" id="IPR021151">
    <property type="entry name" value="GINS_A"/>
</dbReference>
<dbReference type="GO" id="GO:0000811">
    <property type="term" value="C:GINS complex"/>
    <property type="evidence" value="ECO:0007669"/>
    <property type="project" value="TreeGrafter"/>
</dbReference>
<feature type="chain" id="PRO_5031454266" description="DNA replication complex GINS protein PSF2" evidence="5">
    <location>
        <begin position="25"/>
        <end position="232"/>
    </location>
</feature>
<comment type="similarity">
    <text evidence="2">Belongs to the GINS2/PSF2 family.</text>
</comment>
<organism evidence="8">
    <name type="scientific">Palpitomonas bilix</name>
    <dbReference type="NCBI Taxonomy" id="652834"/>
    <lineage>
        <taxon>Eukaryota</taxon>
        <taxon>Eukaryota incertae sedis</taxon>
    </lineage>
</organism>
<sequence>MGGASNPALFFFLFLSLLTSLSSSSPPLLVTAWLAGMSSLSQPEGRDRIGLLTASETEYLTLEELVDINPTFTSGGREIELLTGSIGPFTRQLKLRVPLWAAQKLAHIGKCHIIPPDWMSVDALKDLLVQERERSNEFAELPKGFFEISRALLDLDEAGGIAEPGVVRHLLEDLEMLRKKKITDGLSMYEPGQLIVFNNVTQMELNTVRPFAINMMNRLKRMEAATIDNEEA</sequence>
<feature type="signal peptide" evidence="5">
    <location>
        <begin position="1"/>
        <end position="24"/>
    </location>
</feature>
<dbReference type="CDD" id="cd21694">
    <property type="entry name" value="GINS_B_Psf2"/>
    <property type="match status" value="1"/>
</dbReference>
<dbReference type="AlphaFoldDB" id="A0A7S3CYU0"/>
<dbReference type="SUPFAM" id="SSF160059">
    <property type="entry name" value="PriA/YqbF domain"/>
    <property type="match status" value="1"/>
</dbReference>
<name>A0A7S3CYU0_9EUKA</name>
<evidence type="ECO:0008006" key="9">
    <source>
        <dbReference type="Google" id="ProtNLM"/>
    </source>
</evidence>
<evidence type="ECO:0000256" key="3">
    <source>
        <dbReference type="ARBA" id="ARBA00022705"/>
    </source>
</evidence>
<dbReference type="CDD" id="cd11712">
    <property type="entry name" value="GINS_A_psf2"/>
    <property type="match status" value="1"/>
</dbReference>
<dbReference type="SUPFAM" id="SSF158573">
    <property type="entry name" value="GINS helical bundle-like"/>
    <property type="match status" value="1"/>
</dbReference>
<proteinExistence type="inferred from homology"/>
<dbReference type="Gene3D" id="3.40.5.50">
    <property type="match status" value="1"/>
</dbReference>
<evidence type="ECO:0000259" key="6">
    <source>
        <dbReference type="Pfam" id="PF05916"/>
    </source>
</evidence>
<gene>
    <name evidence="8" type="ORF">PBIL07802_LOCUS3486</name>
</gene>
<protein>
    <recommendedName>
        <fullName evidence="9">DNA replication complex GINS protein PSF2</fullName>
    </recommendedName>
</protein>
<dbReference type="GO" id="GO:0006260">
    <property type="term" value="P:DNA replication"/>
    <property type="evidence" value="ECO:0007669"/>
    <property type="project" value="UniProtKB-KW"/>
</dbReference>
<dbReference type="Gene3D" id="1.20.58.1020">
    <property type="match status" value="1"/>
</dbReference>